<accession>A0AC34QQN8</accession>
<evidence type="ECO:0000313" key="1">
    <source>
        <dbReference type="Proteomes" id="UP000887576"/>
    </source>
</evidence>
<proteinExistence type="predicted"/>
<name>A0AC34QQN8_9BILA</name>
<sequence>MGDLSPEEIRLFEAIDQKDYETVAELVENVNINCIDKSGMNPIDQACFRGDADIVRFLIENGGDVDNRKHPQGYTCLMFAALAGKPNICQMLLSAGARADAVNSIGKTASELAAFVGQHECVSVISSYIDAKEIERILHPQGDKSEEIYPKEFVTFIHDLTKTHDFHPVRIILNIMENAHVLEHEKKLLFVVDMLFERQLRTKESNESQSLKLWIILFILREVFKFVDSKKEENKEPKELLDIFMKNLLVQNPEDLIKKNSELLLRNAMPEQNQSFYQQYDPITGKMEWKVVENPTEDDEDMIIQIARSNFGDMIWDYDRNEKFSKGLKYFIEKLKKERKTGIHVVDIGTGTGLLSMMAAKHGADKVTAVEVFDPMAKTAEKIVKKNNLDGTIKVIHSRSTDVDERHVSEKGDIIVAEVFDTELIGEGALRSFKEGLQTFGKPGCRVVPSKGKIWICPIYSKEIQKFIKLPKKTMKAPFDDCPGTGAVFDVQFSEFPNEWFKVLAEPFVAFDFNFEDAESIIYKEQIIREFEAVTDGIFNTILFWWDLDMDGTGSNIISTIPEQFSDQAVWRDHWMQAIYFLPEPINVKEGDEVSVICAHDEYSLWFGIPDGKKKELTSSICSCQLHCTFSRYDFYRMNWMDENSRFINFIQNLCNGKTVVTFGDGSLISLYASKLAKIVYSIETGFSSARMIQGYAKMNSLTNIHVSDSIEKFYDRLKDEKNVIVLAEPFFSTSILPWHAMVRYLHLIEGIQNIFGNGMHLDIYPSKAKLLCMPVCFKHLWKIAAPVGIVDGFDLTDFDEICQKAREIADPIVEQHSLFEYPSVSTGEPIEILDFNDCKQVKKNIIRPVLPGTNALVFWVEYKLKSSKEEIKLSNGLLEESKIGKILKWNPGYRQGVYFIPKSDIEKIKGIRVEVNSGEIDLDFKFESIF</sequence>
<dbReference type="WBParaSite" id="JU765_v2.g18471.t2">
    <property type="protein sequence ID" value="JU765_v2.g18471.t2"/>
    <property type="gene ID" value="JU765_v2.g18471"/>
</dbReference>
<reference evidence="2" key="1">
    <citation type="submission" date="2022-11" db="UniProtKB">
        <authorList>
            <consortium name="WormBaseParasite"/>
        </authorList>
    </citation>
    <scope>IDENTIFICATION</scope>
</reference>
<organism evidence="1 2">
    <name type="scientific">Panagrolaimus sp. JU765</name>
    <dbReference type="NCBI Taxonomy" id="591449"/>
    <lineage>
        <taxon>Eukaryota</taxon>
        <taxon>Metazoa</taxon>
        <taxon>Ecdysozoa</taxon>
        <taxon>Nematoda</taxon>
        <taxon>Chromadorea</taxon>
        <taxon>Rhabditida</taxon>
        <taxon>Tylenchina</taxon>
        <taxon>Panagrolaimomorpha</taxon>
        <taxon>Panagrolaimoidea</taxon>
        <taxon>Panagrolaimidae</taxon>
        <taxon>Panagrolaimus</taxon>
    </lineage>
</organism>
<dbReference type="Proteomes" id="UP000887576">
    <property type="component" value="Unplaced"/>
</dbReference>
<evidence type="ECO:0000313" key="2">
    <source>
        <dbReference type="WBParaSite" id="JU765_v2.g18471.t2"/>
    </source>
</evidence>
<protein>
    <submittedName>
        <fullName evidence="2">Protein arginine N-methyltransferase</fullName>
    </submittedName>
</protein>